<protein>
    <submittedName>
        <fullName evidence="9">FUSC family protein</fullName>
    </submittedName>
</protein>
<gene>
    <name evidence="9" type="ORF">E1N52_29105</name>
</gene>
<evidence type="ECO:0000313" key="9">
    <source>
        <dbReference type="EMBL" id="TDG04515.1"/>
    </source>
</evidence>
<evidence type="ECO:0000256" key="4">
    <source>
        <dbReference type="ARBA" id="ARBA00022989"/>
    </source>
</evidence>
<feature type="domain" description="Integral membrane bound transporter" evidence="8">
    <location>
        <begin position="402"/>
        <end position="525"/>
    </location>
</feature>
<organism evidence="9 10">
    <name type="scientific">Paraburkholderia guartelaensis</name>
    <dbReference type="NCBI Taxonomy" id="2546446"/>
    <lineage>
        <taxon>Bacteria</taxon>
        <taxon>Pseudomonadati</taxon>
        <taxon>Pseudomonadota</taxon>
        <taxon>Betaproteobacteria</taxon>
        <taxon>Burkholderiales</taxon>
        <taxon>Burkholderiaceae</taxon>
        <taxon>Paraburkholderia</taxon>
    </lineage>
</organism>
<keyword evidence="2" id="KW-1003">Cell membrane</keyword>
<comment type="similarity">
    <text evidence="6">Belongs to the YccS/YhfK family.</text>
</comment>
<dbReference type="PANTHER" id="PTHR30509:SF9">
    <property type="entry name" value="MULTIDRUG RESISTANCE PROTEIN MDTO"/>
    <property type="match status" value="1"/>
</dbReference>
<dbReference type="PANTHER" id="PTHR30509">
    <property type="entry name" value="P-HYDROXYBENZOIC ACID EFFLUX PUMP SUBUNIT-RELATED"/>
    <property type="match status" value="1"/>
</dbReference>
<name>A0A4R5L733_9BURK</name>
<accession>A0A4R5L733</accession>
<evidence type="ECO:0000256" key="5">
    <source>
        <dbReference type="ARBA" id="ARBA00023136"/>
    </source>
</evidence>
<dbReference type="Pfam" id="PF13515">
    <property type="entry name" value="FUSC_2"/>
    <property type="match status" value="1"/>
</dbReference>
<keyword evidence="3 7" id="KW-0812">Transmembrane</keyword>
<reference evidence="9 10" key="1">
    <citation type="submission" date="2019-03" db="EMBL/GenBank/DDBJ databases">
        <title>Paraburkholderia sp. isolated from native Mimosa gymnas in Guartela State Park, Brazil.</title>
        <authorList>
            <person name="Paulitsch F."/>
            <person name="Hungria M."/>
            <person name="Delamuta J.R.M."/>
            <person name="Ribeiro R.A."/>
            <person name="Dall'Agnol R."/>
            <person name="Silva J.S.B."/>
        </authorList>
    </citation>
    <scope>NUCLEOTIDE SEQUENCE [LARGE SCALE GENOMIC DNA]</scope>
    <source>
        <strain evidence="9 10">CNPSo 3008</strain>
    </source>
</reference>
<evidence type="ECO:0000256" key="7">
    <source>
        <dbReference type="SAM" id="Phobius"/>
    </source>
</evidence>
<dbReference type="Proteomes" id="UP000295606">
    <property type="component" value="Unassembled WGS sequence"/>
</dbReference>
<feature type="transmembrane region" description="Helical" evidence="7">
    <location>
        <begin position="136"/>
        <end position="153"/>
    </location>
</feature>
<comment type="subcellular location">
    <subcellularLocation>
        <location evidence="1">Cell membrane</location>
        <topology evidence="1">Multi-pass membrane protein</topology>
    </subcellularLocation>
</comment>
<evidence type="ECO:0000256" key="3">
    <source>
        <dbReference type="ARBA" id="ARBA00022692"/>
    </source>
</evidence>
<keyword evidence="4 7" id="KW-1133">Transmembrane helix</keyword>
<feature type="transmembrane region" description="Helical" evidence="7">
    <location>
        <begin position="110"/>
        <end position="129"/>
    </location>
</feature>
<dbReference type="AlphaFoldDB" id="A0A4R5L733"/>
<evidence type="ECO:0000256" key="2">
    <source>
        <dbReference type="ARBA" id="ARBA00022475"/>
    </source>
</evidence>
<dbReference type="GO" id="GO:0005886">
    <property type="term" value="C:plasma membrane"/>
    <property type="evidence" value="ECO:0007669"/>
    <property type="project" value="UniProtKB-SubCell"/>
</dbReference>
<sequence>MLKLHRFHIGSTAFVWAVERLRFPWMTSLSSVEVNLSEGLRAACAATVLLLIGVRINSPDFAWAAIGAFWTCLADAAGSPARRLASMGSFAVLSTAVGGATAFASDLGTVSAAIAIALFVFFAGLSIIFSAPAYQVAILAATACVVMVDHPAFRAGDGFHFLFIYLTGCCFALLLSFTVWRIHPFAPARLATKIVYGRLAELARGNARLLAAANFDAEKWARCTAEKRMLVRNAIESARKSLVRIPRSKSDGRQLFSDLSFAIEDAEGIFEYLLAVSHMTEQSSLAQLNRDRSARVLTAMSDLLGRIGDVLSEPPVAYPVPLRRRLSRLSAYLKEPAMGRLSFERPPVDTGTIAHTVKNGGSWLGAGVHVVREALQKLQRNLTADSSGVRHAIRLATATTGAFLVIRILHLPYGYWATMATLLVMQPSVGTTWPRGIERAVGSTVGAAIAIVIGYVASTRWELSLAVFPLTCLAMSMRKVSYGLFVVFLTPAFVLVADLASPDTGLFNSLARLGDNVLGVVLAVLASTLLWPKRSTNELDIAVTDAVRANMKYLVMCLQGAGASDAECEQARRGAGLSSNVLEQVYKLARFEQWSFAKRVNDVEKVSSILRSMAGAASRFRVAMPGRAPDQQLVLWILAAAENAGTAGQSISLPLAPSILRSVQLSALELNVVHQMKRLDDLLARLSFVQ</sequence>
<evidence type="ECO:0000259" key="8">
    <source>
        <dbReference type="Pfam" id="PF13515"/>
    </source>
</evidence>
<proteinExistence type="inferred from homology"/>
<keyword evidence="5 7" id="KW-0472">Membrane</keyword>
<feature type="transmembrane region" description="Helical" evidence="7">
    <location>
        <begin position="481"/>
        <end position="501"/>
    </location>
</feature>
<dbReference type="OrthoDB" id="138020at2"/>
<dbReference type="EMBL" id="SMOD01000027">
    <property type="protein sequence ID" value="TDG04515.1"/>
    <property type="molecule type" value="Genomic_DNA"/>
</dbReference>
<evidence type="ECO:0000256" key="1">
    <source>
        <dbReference type="ARBA" id="ARBA00004651"/>
    </source>
</evidence>
<feature type="transmembrane region" description="Helical" evidence="7">
    <location>
        <begin position="159"/>
        <end position="180"/>
    </location>
</feature>
<feature type="transmembrane region" description="Helical" evidence="7">
    <location>
        <begin position="440"/>
        <end position="461"/>
    </location>
</feature>
<evidence type="ECO:0000313" key="10">
    <source>
        <dbReference type="Proteomes" id="UP000295606"/>
    </source>
</evidence>
<feature type="transmembrane region" description="Helical" evidence="7">
    <location>
        <begin position="84"/>
        <end position="104"/>
    </location>
</feature>
<comment type="caution">
    <text evidence="9">The sequence shown here is derived from an EMBL/GenBank/DDBJ whole genome shotgun (WGS) entry which is preliminary data.</text>
</comment>
<evidence type="ECO:0000256" key="6">
    <source>
        <dbReference type="ARBA" id="ARBA00043993"/>
    </source>
</evidence>
<dbReference type="InterPro" id="IPR049453">
    <property type="entry name" value="Memb_transporter_dom"/>
</dbReference>